<keyword evidence="2" id="KW-0472">Membrane</keyword>
<evidence type="ECO:0000313" key="5">
    <source>
        <dbReference type="Proteomes" id="UP001174934"/>
    </source>
</evidence>
<sequence>MLFSCPYMALAAIIIFLQLEAAAHFVVPSPKKTKRQDGTGPLPLSRIVAHQKREVGPLFCGLGFSIHQFPDGQDLCCSDNTTSSGERNCSQPIVFQHGGGHLASDPVTLYEVGSDVVIVFTDPATTVTVISTLTETLTINDPAAKTQTWFATVTSCLPHSRRAIRASVIPATTTATPIPTSLVTSRIAAPISIRSIGADGQQTVPLKLLPTSAEIQKRAAMSEAATMIHQVETVTRQRTVITTITRSIFLDVVIAPNAITAIYSTVTALVRCSKETTQEQGRSLSKTSIYEVLTTSGTTTTKWNFPHKTSSGAPSVTTSSSISALPESSSETTFSTTSSLSSSPLSSISTVPEIFIETSSVTTITTIIQSGSISSLSGTSSEMSSSLLSTVSETSPTAMPIPTSMPTSTANDDGRAWKIASIVLGVIFGLVLLATVLYYLRRAMQRRRGLLACLHQRLEPAPGTPDTRNSMSSGPNGGGSGVSSVSGLTGQGEVRVIVRPAPGRYPLVSTTALARLPGLAGHSPGQYVEISPRADVSPGSSEWSARSERGTGTRPGTREVAERAGGGSGSSGGWYLFPPSSAPRPVARGAHDPNLPPWHEK</sequence>
<feature type="compositionally biased region" description="Low complexity" evidence="1">
    <location>
        <begin position="309"/>
        <end position="345"/>
    </location>
</feature>
<name>A0AA40BW03_9PEZI</name>
<protein>
    <submittedName>
        <fullName evidence="4">Uncharacterized protein</fullName>
    </submittedName>
</protein>
<evidence type="ECO:0000256" key="2">
    <source>
        <dbReference type="SAM" id="Phobius"/>
    </source>
</evidence>
<feature type="region of interest" description="Disordered" evidence="1">
    <location>
        <begin position="531"/>
        <end position="601"/>
    </location>
</feature>
<feature type="transmembrane region" description="Helical" evidence="2">
    <location>
        <begin position="416"/>
        <end position="440"/>
    </location>
</feature>
<keyword evidence="2" id="KW-0812">Transmembrane</keyword>
<feature type="signal peptide" evidence="3">
    <location>
        <begin position="1"/>
        <end position="23"/>
    </location>
</feature>
<evidence type="ECO:0000256" key="1">
    <source>
        <dbReference type="SAM" id="MobiDB-lite"/>
    </source>
</evidence>
<keyword evidence="2" id="KW-1133">Transmembrane helix</keyword>
<evidence type="ECO:0000256" key="3">
    <source>
        <dbReference type="SAM" id="SignalP"/>
    </source>
</evidence>
<dbReference type="AlphaFoldDB" id="A0AA40BW03"/>
<feature type="region of interest" description="Disordered" evidence="1">
    <location>
        <begin position="301"/>
        <end position="345"/>
    </location>
</feature>
<dbReference type="EMBL" id="JAULSR010000006">
    <property type="protein sequence ID" value="KAK0615664.1"/>
    <property type="molecule type" value="Genomic_DNA"/>
</dbReference>
<dbReference type="Proteomes" id="UP001174934">
    <property type="component" value="Unassembled WGS sequence"/>
</dbReference>
<feature type="chain" id="PRO_5041365980" evidence="3">
    <location>
        <begin position="24"/>
        <end position="601"/>
    </location>
</feature>
<keyword evidence="3" id="KW-0732">Signal</keyword>
<feature type="compositionally biased region" description="Basic and acidic residues" evidence="1">
    <location>
        <begin position="545"/>
        <end position="562"/>
    </location>
</feature>
<gene>
    <name evidence="4" type="ORF">B0T17DRAFT_510247</name>
</gene>
<accession>A0AA40BW03</accession>
<comment type="caution">
    <text evidence="4">The sequence shown here is derived from an EMBL/GenBank/DDBJ whole genome shotgun (WGS) entry which is preliminary data.</text>
</comment>
<proteinExistence type="predicted"/>
<keyword evidence="5" id="KW-1185">Reference proteome</keyword>
<organism evidence="4 5">
    <name type="scientific">Bombardia bombarda</name>
    <dbReference type="NCBI Taxonomy" id="252184"/>
    <lineage>
        <taxon>Eukaryota</taxon>
        <taxon>Fungi</taxon>
        <taxon>Dikarya</taxon>
        <taxon>Ascomycota</taxon>
        <taxon>Pezizomycotina</taxon>
        <taxon>Sordariomycetes</taxon>
        <taxon>Sordariomycetidae</taxon>
        <taxon>Sordariales</taxon>
        <taxon>Lasiosphaeriaceae</taxon>
        <taxon>Bombardia</taxon>
    </lineage>
</organism>
<evidence type="ECO:0000313" key="4">
    <source>
        <dbReference type="EMBL" id="KAK0615664.1"/>
    </source>
</evidence>
<dbReference type="CDD" id="cd12087">
    <property type="entry name" value="TM_EGFR-like"/>
    <property type="match status" value="1"/>
</dbReference>
<reference evidence="4" key="1">
    <citation type="submission" date="2023-06" db="EMBL/GenBank/DDBJ databases">
        <title>Genome-scale phylogeny and comparative genomics of the fungal order Sordariales.</title>
        <authorList>
            <consortium name="Lawrence Berkeley National Laboratory"/>
            <person name="Hensen N."/>
            <person name="Bonometti L."/>
            <person name="Westerberg I."/>
            <person name="Brannstrom I.O."/>
            <person name="Guillou S."/>
            <person name="Cros-Aarteil S."/>
            <person name="Calhoun S."/>
            <person name="Haridas S."/>
            <person name="Kuo A."/>
            <person name="Mondo S."/>
            <person name="Pangilinan J."/>
            <person name="Riley R."/>
            <person name="LaButti K."/>
            <person name="Andreopoulos B."/>
            <person name="Lipzen A."/>
            <person name="Chen C."/>
            <person name="Yanf M."/>
            <person name="Daum C."/>
            <person name="Ng V."/>
            <person name="Clum A."/>
            <person name="Steindorff A."/>
            <person name="Ohm R."/>
            <person name="Martin F."/>
            <person name="Silar P."/>
            <person name="Natvig D."/>
            <person name="Lalanne C."/>
            <person name="Gautier V."/>
            <person name="Ament-velasquez S.L."/>
            <person name="Kruys A."/>
            <person name="Hutchinson M.I."/>
            <person name="Powell A.J."/>
            <person name="Barry K."/>
            <person name="Miller A.N."/>
            <person name="Grigoriev I.V."/>
            <person name="Debuchy R."/>
            <person name="Gladieux P."/>
            <person name="Thoren M.H."/>
            <person name="Johannesson H."/>
        </authorList>
    </citation>
    <scope>NUCLEOTIDE SEQUENCE</scope>
    <source>
        <strain evidence="4">SMH3391-2</strain>
    </source>
</reference>
<feature type="region of interest" description="Disordered" evidence="1">
    <location>
        <begin position="459"/>
        <end position="487"/>
    </location>
</feature>